<keyword evidence="5 7" id="KW-1133">Transmembrane helix</keyword>
<evidence type="ECO:0000256" key="2">
    <source>
        <dbReference type="ARBA" id="ARBA00005745"/>
    </source>
</evidence>
<dbReference type="InterPro" id="IPR018076">
    <property type="entry name" value="T2SS_GspF_dom"/>
</dbReference>
<feature type="transmembrane region" description="Helical" evidence="7">
    <location>
        <begin position="383"/>
        <end position="406"/>
    </location>
</feature>
<evidence type="ECO:0000256" key="7">
    <source>
        <dbReference type="SAM" id="Phobius"/>
    </source>
</evidence>
<dbReference type="AlphaFoldDB" id="A0A211ZGI4"/>
<organism evidence="9 10">
    <name type="scientific">Inquilinus limosus</name>
    <dbReference type="NCBI Taxonomy" id="171674"/>
    <lineage>
        <taxon>Bacteria</taxon>
        <taxon>Pseudomonadati</taxon>
        <taxon>Pseudomonadota</taxon>
        <taxon>Alphaproteobacteria</taxon>
        <taxon>Rhodospirillales</taxon>
        <taxon>Rhodospirillaceae</taxon>
        <taxon>Inquilinus</taxon>
    </lineage>
</organism>
<dbReference type="RefSeq" id="WP_088154102.1">
    <property type="nucleotide sequence ID" value="NZ_NHON01000060.1"/>
</dbReference>
<proteinExistence type="inferred from homology"/>
<dbReference type="PRINTS" id="PR00812">
    <property type="entry name" value="BCTERIALGSPF"/>
</dbReference>
<protein>
    <recommendedName>
        <fullName evidence="8">Type II secretion system protein GspF domain-containing protein</fullName>
    </recommendedName>
</protein>
<evidence type="ECO:0000256" key="4">
    <source>
        <dbReference type="ARBA" id="ARBA00022692"/>
    </source>
</evidence>
<dbReference type="PANTHER" id="PTHR30012">
    <property type="entry name" value="GENERAL SECRETION PATHWAY PROTEIN"/>
    <property type="match status" value="1"/>
</dbReference>
<dbReference type="Pfam" id="PF00482">
    <property type="entry name" value="T2SSF"/>
    <property type="match status" value="2"/>
</dbReference>
<dbReference type="OrthoDB" id="9805682at2"/>
<dbReference type="PANTHER" id="PTHR30012:SF0">
    <property type="entry name" value="TYPE II SECRETION SYSTEM PROTEIN F-RELATED"/>
    <property type="match status" value="1"/>
</dbReference>
<evidence type="ECO:0000313" key="10">
    <source>
        <dbReference type="Proteomes" id="UP000196655"/>
    </source>
</evidence>
<dbReference type="EMBL" id="NHON01000060">
    <property type="protein sequence ID" value="OWJ64350.1"/>
    <property type="molecule type" value="Genomic_DNA"/>
</dbReference>
<comment type="subcellular location">
    <subcellularLocation>
        <location evidence="1">Cell membrane</location>
        <topology evidence="1">Multi-pass membrane protein</topology>
    </subcellularLocation>
</comment>
<keyword evidence="3" id="KW-1003">Cell membrane</keyword>
<dbReference type="Gene3D" id="1.20.81.30">
    <property type="entry name" value="Type II secretion system (T2SS), domain F"/>
    <property type="match status" value="2"/>
</dbReference>
<keyword evidence="6 7" id="KW-0472">Membrane</keyword>
<dbReference type="STRING" id="1122125.GCA_000423185_03349"/>
<evidence type="ECO:0000256" key="5">
    <source>
        <dbReference type="ARBA" id="ARBA00022989"/>
    </source>
</evidence>
<evidence type="ECO:0000256" key="1">
    <source>
        <dbReference type="ARBA" id="ARBA00004651"/>
    </source>
</evidence>
<feature type="domain" description="Type II secretion system protein GspF" evidence="8">
    <location>
        <begin position="67"/>
        <end position="200"/>
    </location>
</feature>
<dbReference type="InterPro" id="IPR003004">
    <property type="entry name" value="GspF/PilC"/>
</dbReference>
<sequence>MPLFAFKAADDAGNLVEGQLEAADEAAVILHLQQLGQFPLEATPVRGARPRAKRLFGRVRPKEVTTFIRQLAILLTAGQPLERALVTMAGTGGAGSAGAPGRRGGTIGRLAQPILDSVRAGHSLSAALDSCGPVFPRIAINMVRAGETSGTLAVVLDRLAELRERSDKIRDTVTSAMLYPVLLVLVAIGSIALLLTYVVPQFETVFRDAGAELPVPTAIVVALGRFLQGWGWLILLAAVAGVLLLRQALALPGPRLAWDRALLRLPVVAPLLRTLVTARFCRTLATLAGNGVDLPNALVLSRDVVPNRAVAEALDTVVTGVRQGRGLSLPLAETRLFPEFAVQMLTVGEETGRIDLTAGHVADAYEQELESSVKRLVGLLEPILIIVLGLAVGGIVMSILMAILSINDLAV</sequence>
<evidence type="ECO:0000256" key="6">
    <source>
        <dbReference type="ARBA" id="ARBA00023136"/>
    </source>
</evidence>
<dbReference type="Proteomes" id="UP000196655">
    <property type="component" value="Unassembled WGS sequence"/>
</dbReference>
<evidence type="ECO:0000313" key="9">
    <source>
        <dbReference type="EMBL" id="OWJ64350.1"/>
    </source>
</evidence>
<keyword evidence="4 7" id="KW-0812">Transmembrane</keyword>
<gene>
    <name evidence="9" type="ORF">BWR60_25095</name>
</gene>
<feature type="transmembrane region" description="Helical" evidence="7">
    <location>
        <begin position="178"/>
        <end position="199"/>
    </location>
</feature>
<comment type="similarity">
    <text evidence="2">Belongs to the GSP F family.</text>
</comment>
<feature type="transmembrane region" description="Helical" evidence="7">
    <location>
        <begin position="219"/>
        <end position="245"/>
    </location>
</feature>
<dbReference type="GO" id="GO:0015628">
    <property type="term" value="P:protein secretion by the type II secretion system"/>
    <property type="evidence" value="ECO:0007669"/>
    <property type="project" value="TreeGrafter"/>
</dbReference>
<feature type="domain" description="Type II secretion system protein GspF" evidence="8">
    <location>
        <begin position="280"/>
        <end position="401"/>
    </location>
</feature>
<accession>A0A211ZGI4</accession>
<name>A0A211ZGI4_9PROT</name>
<evidence type="ECO:0000259" key="8">
    <source>
        <dbReference type="Pfam" id="PF00482"/>
    </source>
</evidence>
<dbReference type="InterPro" id="IPR042094">
    <property type="entry name" value="T2SS_GspF_sf"/>
</dbReference>
<keyword evidence="10" id="KW-1185">Reference proteome</keyword>
<evidence type="ECO:0000256" key="3">
    <source>
        <dbReference type="ARBA" id="ARBA00022475"/>
    </source>
</evidence>
<comment type="caution">
    <text evidence="9">The sequence shown here is derived from an EMBL/GenBank/DDBJ whole genome shotgun (WGS) entry which is preliminary data.</text>
</comment>
<dbReference type="GO" id="GO:0005886">
    <property type="term" value="C:plasma membrane"/>
    <property type="evidence" value="ECO:0007669"/>
    <property type="project" value="UniProtKB-SubCell"/>
</dbReference>
<reference evidence="10" key="1">
    <citation type="submission" date="2017-05" db="EMBL/GenBank/DDBJ databases">
        <authorList>
            <person name="Macchi M."/>
            <person name="Festa S."/>
            <person name="Coppotelli B.M."/>
            <person name="Morelli I.S."/>
        </authorList>
    </citation>
    <scope>NUCLEOTIDE SEQUENCE [LARGE SCALE GENOMIC DNA]</scope>
    <source>
        <strain evidence="10">I</strain>
    </source>
</reference>